<organism evidence="1">
    <name type="scientific">uncultured Caudovirales phage</name>
    <dbReference type="NCBI Taxonomy" id="2100421"/>
    <lineage>
        <taxon>Viruses</taxon>
        <taxon>Duplodnaviria</taxon>
        <taxon>Heunggongvirae</taxon>
        <taxon>Uroviricota</taxon>
        <taxon>Caudoviricetes</taxon>
        <taxon>Peduoviridae</taxon>
        <taxon>Maltschvirus</taxon>
        <taxon>Maltschvirus maltsch</taxon>
    </lineage>
</organism>
<reference evidence="1" key="1">
    <citation type="submission" date="2020-04" db="EMBL/GenBank/DDBJ databases">
        <authorList>
            <person name="Chiriac C."/>
            <person name="Salcher M."/>
            <person name="Ghai R."/>
            <person name="Kavagutti S V."/>
        </authorList>
    </citation>
    <scope>NUCLEOTIDE SEQUENCE</scope>
</reference>
<name>A0A6J5NXZ9_9CAUD</name>
<protein>
    <submittedName>
        <fullName evidence="1">Uncharacterized protein</fullName>
    </submittedName>
</protein>
<accession>A0A6J5NXZ9</accession>
<sequence>MIKQFIRSVKLKLERAALVRELETLYATQAYIAQREKEIIRRAAQIDCESITTKNQLARGW</sequence>
<gene>
    <name evidence="1" type="ORF">UFOVP814_48</name>
</gene>
<evidence type="ECO:0000313" key="1">
    <source>
        <dbReference type="EMBL" id="CAB4163682.1"/>
    </source>
</evidence>
<dbReference type="EMBL" id="LR796746">
    <property type="protein sequence ID" value="CAB4163682.1"/>
    <property type="molecule type" value="Genomic_DNA"/>
</dbReference>
<proteinExistence type="predicted"/>